<gene>
    <name evidence="1" type="ORF">NDU88_004557</name>
</gene>
<protein>
    <submittedName>
        <fullName evidence="1">Uncharacterized protein</fullName>
    </submittedName>
</protein>
<organism evidence="1 2">
    <name type="scientific">Pleurodeles waltl</name>
    <name type="common">Iberian ribbed newt</name>
    <dbReference type="NCBI Taxonomy" id="8319"/>
    <lineage>
        <taxon>Eukaryota</taxon>
        <taxon>Metazoa</taxon>
        <taxon>Chordata</taxon>
        <taxon>Craniata</taxon>
        <taxon>Vertebrata</taxon>
        <taxon>Euteleostomi</taxon>
        <taxon>Amphibia</taxon>
        <taxon>Batrachia</taxon>
        <taxon>Caudata</taxon>
        <taxon>Salamandroidea</taxon>
        <taxon>Salamandridae</taxon>
        <taxon>Pleurodelinae</taxon>
        <taxon>Pleurodeles</taxon>
    </lineage>
</organism>
<dbReference type="EMBL" id="JANPWB010000002">
    <property type="protein sequence ID" value="KAJ1209179.1"/>
    <property type="molecule type" value="Genomic_DNA"/>
</dbReference>
<evidence type="ECO:0000313" key="1">
    <source>
        <dbReference type="EMBL" id="KAJ1209179.1"/>
    </source>
</evidence>
<evidence type="ECO:0000313" key="2">
    <source>
        <dbReference type="Proteomes" id="UP001066276"/>
    </source>
</evidence>
<reference evidence="1" key="1">
    <citation type="journal article" date="2022" name="bioRxiv">
        <title>Sequencing and chromosome-scale assembly of the giantPleurodeles waltlgenome.</title>
        <authorList>
            <person name="Brown T."/>
            <person name="Elewa A."/>
            <person name="Iarovenko S."/>
            <person name="Subramanian E."/>
            <person name="Araus A.J."/>
            <person name="Petzold A."/>
            <person name="Susuki M."/>
            <person name="Suzuki K.-i.T."/>
            <person name="Hayashi T."/>
            <person name="Toyoda A."/>
            <person name="Oliveira C."/>
            <person name="Osipova E."/>
            <person name="Leigh N.D."/>
            <person name="Simon A."/>
            <person name="Yun M.H."/>
        </authorList>
    </citation>
    <scope>NUCLEOTIDE SEQUENCE</scope>
    <source>
        <strain evidence="1">20211129_DDA</strain>
        <tissue evidence="1">Liver</tissue>
    </source>
</reference>
<accession>A0AAV7W5B4</accession>
<sequence>MTRLSWQWAPRLRWPACIRPHRFEGLEVTEASGSTVLPMTECCGRPSPPLPIACRDHLPSDLRLGEPKGRTIRGAEFEPGAASWPGGTWPVLNALAALRTAWLQIRRRIGPGDRVL</sequence>
<dbReference type="AlphaFoldDB" id="A0AAV7W5B4"/>
<dbReference type="Proteomes" id="UP001066276">
    <property type="component" value="Chromosome 1_2"/>
</dbReference>
<proteinExistence type="predicted"/>
<keyword evidence="2" id="KW-1185">Reference proteome</keyword>
<comment type="caution">
    <text evidence="1">The sequence shown here is derived from an EMBL/GenBank/DDBJ whole genome shotgun (WGS) entry which is preliminary data.</text>
</comment>
<name>A0AAV7W5B4_PLEWA</name>